<protein>
    <submittedName>
        <fullName evidence="2">DUF2490 domain-containing protein</fullName>
    </submittedName>
</protein>
<reference evidence="3" key="1">
    <citation type="submission" date="2018-11" db="EMBL/GenBank/DDBJ databases">
        <title>Proposal to divide the Flavobacteriaceae and reorganize its genera based on Amino Acid Identity values calculated from whole genome sequences.</title>
        <authorList>
            <person name="Nicholson A.C."/>
            <person name="Gulvik C.A."/>
            <person name="Whitney A.M."/>
            <person name="Humrighouse B.W."/>
            <person name="Bell M."/>
            <person name="Holmes B."/>
            <person name="Steigerwalt A.G."/>
            <person name="Villarma A."/>
            <person name="Sheth M."/>
            <person name="Batra D."/>
            <person name="Pryor J."/>
            <person name="Bernardet J.-F."/>
            <person name="Hugo C."/>
            <person name="Kampfer P."/>
            <person name="Newman J.D."/>
            <person name="McQuiston J.R."/>
        </authorList>
    </citation>
    <scope>NUCLEOTIDE SEQUENCE [LARGE SCALE GENOMIC DNA]</scope>
    <source>
        <strain evidence="3">G0081</strain>
    </source>
</reference>
<dbReference type="Proteomes" id="UP000270185">
    <property type="component" value="Chromosome"/>
</dbReference>
<keyword evidence="3" id="KW-1185">Reference proteome</keyword>
<gene>
    <name evidence="2" type="ORF">EIB73_03985</name>
</gene>
<name>A0A3G8XIZ6_9FLAO</name>
<feature type="chain" id="PRO_5018236666" evidence="1">
    <location>
        <begin position="22"/>
        <end position="238"/>
    </location>
</feature>
<organism evidence="2 3">
    <name type="scientific">Kaistella carnis</name>
    <dbReference type="NCBI Taxonomy" id="1241979"/>
    <lineage>
        <taxon>Bacteria</taxon>
        <taxon>Pseudomonadati</taxon>
        <taxon>Bacteroidota</taxon>
        <taxon>Flavobacteriia</taxon>
        <taxon>Flavobacteriales</taxon>
        <taxon>Weeksellaceae</taxon>
        <taxon>Chryseobacterium group</taxon>
        <taxon>Kaistella</taxon>
    </lineage>
</organism>
<evidence type="ECO:0000313" key="2">
    <source>
        <dbReference type="EMBL" id="AZI32393.1"/>
    </source>
</evidence>
<proteinExistence type="predicted"/>
<keyword evidence="1" id="KW-0732">Signal</keyword>
<dbReference type="KEGG" id="ccas:EIB73_03985"/>
<accession>A0A3G8XIZ6</accession>
<dbReference type="EMBL" id="CP034159">
    <property type="protein sequence ID" value="AZI32393.1"/>
    <property type="molecule type" value="Genomic_DNA"/>
</dbReference>
<sequence length="238" mass="27717">MSKRLYVLFAFLLLLKLSAQKENISSYNVINVTYHINQKSFVYAEGQLRGINDFAYPDYYEIKGGIGYEISDRHKPLIGIGRYVNYKDHSLDKEEFRVWLQDVYDVKAGKFKFENRVRAEKSWFYSPAKDEHSDRIRLRYRLNVSVPLNAEKVKPGTISANAYDEVFFVTTDEPLFARNRVFGGLSYQIDKIFSISSGYLWQREFAESGNKNIHFLYLGLSLNLDRSGLKEINLQTAD</sequence>
<feature type="signal peptide" evidence="1">
    <location>
        <begin position="1"/>
        <end position="21"/>
    </location>
</feature>
<dbReference type="Pfam" id="PF10677">
    <property type="entry name" value="DUF2490"/>
    <property type="match status" value="1"/>
</dbReference>
<dbReference type="RefSeq" id="WP_125022849.1">
    <property type="nucleotide sequence ID" value="NZ_CP034159.1"/>
</dbReference>
<evidence type="ECO:0000313" key="3">
    <source>
        <dbReference type="Proteomes" id="UP000270185"/>
    </source>
</evidence>
<evidence type="ECO:0000256" key="1">
    <source>
        <dbReference type="SAM" id="SignalP"/>
    </source>
</evidence>
<dbReference type="OrthoDB" id="1118734at2"/>
<dbReference type="AlphaFoldDB" id="A0A3G8XIZ6"/>
<dbReference type="InterPro" id="IPR019619">
    <property type="entry name" value="DUF2490"/>
</dbReference>